<keyword evidence="1 7" id="KW-0436">Ligase</keyword>
<dbReference type="SUPFAM" id="SSF52210">
    <property type="entry name" value="Succinyl-CoA synthetase domains"/>
    <property type="match status" value="2"/>
</dbReference>
<dbReference type="Pfam" id="PF19045">
    <property type="entry name" value="Ligase_CoA_2"/>
    <property type="match status" value="1"/>
</dbReference>
<dbReference type="CDD" id="cd04301">
    <property type="entry name" value="NAT_SF"/>
    <property type="match status" value="1"/>
</dbReference>
<dbReference type="SUPFAM" id="SSF51735">
    <property type="entry name" value="NAD(P)-binding Rossmann-fold domains"/>
    <property type="match status" value="1"/>
</dbReference>
<dbReference type="InterPro" id="IPR016181">
    <property type="entry name" value="Acyl_CoA_acyltransferase"/>
</dbReference>
<dbReference type="RefSeq" id="WP_011321327.1">
    <property type="nucleotide sequence ID" value="NZ_JACKZP010000117.1"/>
</dbReference>
<dbReference type="Proteomes" id="UP000570851">
    <property type="component" value="Unassembled WGS sequence"/>
</dbReference>
<evidence type="ECO:0000256" key="2">
    <source>
        <dbReference type="ARBA" id="ARBA00022741"/>
    </source>
</evidence>
<dbReference type="InterPro" id="IPR000182">
    <property type="entry name" value="GNAT_dom"/>
</dbReference>
<name>A0ABR6SDW2_ANAVA</name>
<dbReference type="InterPro" id="IPR051538">
    <property type="entry name" value="Acyl-CoA_Synth/Transferase"/>
</dbReference>
<organism evidence="7 8">
    <name type="scientific">Trichormus variabilis N2B</name>
    <dbReference type="NCBI Taxonomy" id="2681315"/>
    <lineage>
        <taxon>Bacteria</taxon>
        <taxon>Bacillati</taxon>
        <taxon>Cyanobacteriota</taxon>
        <taxon>Cyanophyceae</taxon>
        <taxon>Nostocales</taxon>
        <taxon>Nostocaceae</taxon>
        <taxon>Trichormus</taxon>
    </lineage>
</organism>
<dbReference type="InterPro" id="IPR032875">
    <property type="entry name" value="Succ_CoA_lig_flav_dom"/>
</dbReference>
<gene>
    <name evidence="7" type="ORF">GNE12_22135</name>
</gene>
<evidence type="ECO:0000313" key="8">
    <source>
        <dbReference type="Proteomes" id="UP000570851"/>
    </source>
</evidence>
<dbReference type="EMBL" id="JACKZP010000117">
    <property type="protein sequence ID" value="MBC1304621.1"/>
    <property type="molecule type" value="Genomic_DNA"/>
</dbReference>
<dbReference type="SUPFAM" id="SSF55729">
    <property type="entry name" value="Acyl-CoA N-acyltransferases (Nat)"/>
    <property type="match status" value="1"/>
</dbReference>
<keyword evidence="8" id="KW-1185">Reference proteome</keyword>
<dbReference type="SUPFAM" id="SSF56059">
    <property type="entry name" value="Glutathione synthetase ATP-binding domain-like"/>
    <property type="match status" value="1"/>
</dbReference>
<dbReference type="SMART" id="SM00881">
    <property type="entry name" value="CoA_binding"/>
    <property type="match status" value="1"/>
</dbReference>
<dbReference type="PROSITE" id="PS51186">
    <property type="entry name" value="GNAT"/>
    <property type="match status" value="1"/>
</dbReference>
<dbReference type="GO" id="GO:0016874">
    <property type="term" value="F:ligase activity"/>
    <property type="evidence" value="ECO:0007669"/>
    <property type="project" value="UniProtKB-KW"/>
</dbReference>
<dbReference type="GeneID" id="58722237"/>
<dbReference type="InterPro" id="IPR011761">
    <property type="entry name" value="ATP-grasp"/>
</dbReference>
<evidence type="ECO:0000259" key="6">
    <source>
        <dbReference type="PROSITE" id="PS51186"/>
    </source>
</evidence>
<dbReference type="Gene3D" id="3.30.1490.20">
    <property type="entry name" value="ATP-grasp fold, A domain"/>
    <property type="match status" value="1"/>
</dbReference>
<dbReference type="InterPro" id="IPR036291">
    <property type="entry name" value="NAD(P)-bd_dom_sf"/>
</dbReference>
<dbReference type="Gene3D" id="3.30.470.20">
    <property type="entry name" value="ATP-grasp fold, B domain"/>
    <property type="match status" value="1"/>
</dbReference>
<dbReference type="Gene3D" id="3.40.50.720">
    <property type="entry name" value="NAD(P)-binding Rossmann-like Domain"/>
    <property type="match status" value="1"/>
</dbReference>
<feature type="domain" description="ATP-grasp" evidence="5">
    <location>
        <begin position="516"/>
        <end position="552"/>
    </location>
</feature>
<keyword evidence="2 4" id="KW-0547">Nucleotide-binding</keyword>
<comment type="caution">
    <text evidence="7">The sequence shown here is derived from an EMBL/GenBank/DDBJ whole genome shotgun (WGS) entry which is preliminary data.</text>
</comment>
<keyword evidence="3 4" id="KW-0067">ATP-binding</keyword>
<dbReference type="PANTHER" id="PTHR43334:SF1">
    <property type="entry name" value="3-HYDROXYPROPIONATE--COA LIGASE [ADP-FORMING]"/>
    <property type="match status" value="1"/>
</dbReference>
<dbReference type="Pfam" id="PF00583">
    <property type="entry name" value="Acetyltransf_1"/>
    <property type="match status" value="1"/>
</dbReference>
<dbReference type="Pfam" id="PF13380">
    <property type="entry name" value="CoA_binding_2"/>
    <property type="match status" value="1"/>
</dbReference>
<dbReference type="InterPro" id="IPR003781">
    <property type="entry name" value="CoA-bd"/>
</dbReference>
<proteinExistence type="predicted"/>
<evidence type="ECO:0000256" key="1">
    <source>
        <dbReference type="ARBA" id="ARBA00022598"/>
    </source>
</evidence>
<evidence type="ECO:0000259" key="5">
    <source>
        <dbReference type="PROSITE" id="PS50975"/>
    </source>
</evidence>
<dbReference type="Gene3D" id="3.40.50.261">
    <property type="entry name" value="Succinyl-CoA synthetase domains"/>
    <property type="match status" value="2"/>
</dbReference>
<feature type="domain" description="N-acetyltransferase" evidence="6">
    <location>
        <begin position="763"/>
        <end position="918"/>
    </location>
</feature>
<dbReference type="Pfam" id="PF13549">
    <property type="entry name" value="ATP-grasp_5"/>
    <property type="match status" value="1"/>
</dbReference>
<dbReference type="InterPro" id="IPR043938">
    <property type="entry name" value="Ligase_CoA_dom"/>
</dbReference>
<reference evidence="7 8" key="1">
    <citation type="submission" date="2019-11" db="EMBL/GenBank/DDBJ databases">
        <title>Comparison of genomes from free-living endosymbiotic cyanobacteria isolated from Azolla.</title>
        <authorList>
            <person name="Thiel T."/>
            <person name="Pratte B."/>
        </authorList>
    </citation>
    <scope>NUCLEOTIDE SEQUENCE [LARGE SCALE GENOMIC DNA]</scope>
    <source>
        <strain evidence="7 8">N2B</strain>
    </source>
</reference>
<evidence type="ECO:0000256" key="3">
    <source>
        <dbReference type="ARBA" id="ARBA00022840"/>
    </source>
</evidence>
<dbReference type="Pfam" id="PF13607">
    <property type="entry name" value="Succ_CoA_lig"/>
    <property type="match status" value="1"/>
</dbReference>
<accession>A0ABR6SDW2</accession>
<dbReference type="InterPro" id="IPR016102">
    <property type="entry name" value="Succinyl-CoA_synth-like"/>
</dbReference>
<evidence type="ECO:0000256" key="4">
    <source>
        <dbReference type="PROSITE-ProRule" id="PRU00409"/>
    </source>
</evidence>
<evidence type="ECO:0000313" key="7">
    <source>
        <dbReference type="EMBL" id="MBC1304621.1"/>
    </source>
</evidence>
<dbReference type="InterPro" id="IPR013815">
    <property type="entry name" value="ATP_grasp_subdomain_1"/>
</dbReference>
<dbReference type="Gene3D" id="3.40.630.30">
    <property type="match status" value="1"/>
</dbReference>
<dbReference type="PANTHER" id="PTHR43334">
    <property type="entry name" value="ACETATE--COA LIGASE [ADP-FORMING]"/>
    <property type="match status" value="1"/>
</dbReference>
<dbReference type="PROSITE" id="PS50975">
    <property type="entry name" value="ATP_GRASP"/>
    <property type="match status" value="1"/>
</dbReference>
<sequence>MQKSLKPSSDRTSDILQAEKLNPLDAIFAPQSVAIIGASEKVGSVGRTILWNLISNPFGGTVFPVNPKRHSVLGIKAYPSIASIPETVDLAIIATPAPTVPGIISECVDAGVQGAIIISAGFKEAGAEGIALERQILAEARRGNIRIIGPNCLGVMSPRTGLNATFASSMARSGNVGFLSQSGALCTAILDWSVRENVGFSAFVSIGSMLDVGWGDLIYYLGDDPQTKSIVIYMESIGDARSFISAAREVALTKPIIVIKAGRTEAAAKAAASHTGALAGSDAVLDAAFRRCGVLRVNSISDLFDMAEVLAKQPRPKGPRLTILTNAGGPGVLATDALIETGGEIAPISPETITSLDQILPTHWSHANPIDILGDADPQRYTQALEIAAKDPNSDGLLVILTPQAMTDPTQTAEQLKPYAQIAGKPILASWMGGADVATGEVILNRQRIPTYAYPDTAARVFSYMWQSSYNLRGIYETPVLPVDAASGLPDRHLVENIISTARQAKRTILTEDESKQILAAYGIPIVATCVAKTEDEAIKCAESIGYPVVVKLYSHTITHKTDVGGVQLNLPDADAVRRAYRMIAASVEQKVGSEHFLGVTVQPMVKMDGYELIIGSSLDPQFGPVLLFGAGGQLVEVFQDRAIALPPLNSTLARRMMEHTKIYKALKGVRGRQSVDMEGLEQLMVAFSRLVVEQRWIKEIDINPLLASPVQENGENSSLIALDARVVLHEPDVTEDQLPKLAIRPYPTQYVEQWTMKDGTPVTIRPIRPEDEPLLVQFHKTLSEESVYFRYFHLMKLSHRITHERLTRICFIDYDREMALVIESQGEILAVGRLSKLHGTKTAEFAMLVSDRYQCQGLGAELLRRLLQIGRDEQIERITADILADNYGMQRVCEKLGFKLERTAEASVMKAELVIGH</sequence>
<protein>
    <submittedName>
        <fullName evidence="7">Bifunctional acetate--CoA ligase family protein/GNAT family N-acetyltransferase</fullName>
    </submittedName>
</protein>